<name>A0AAP9N5B7_PSEPU</name>
<dbReference type="Gene3D" id="2.60.220.20">
    <property type="entry name" value="putative beta-Galactosidase from caulobacter crescentus"/>
    <property type="match status" value="1"/>
</dbReference>
<proteinExistence type="predicted"/>
<organism evidence="6 7">
    <name type="scientific">Pseudomonas putida</name>
    <name type="common">Arthrobacter siderocapsulatus</name>
    <dbReference type="NCBI Taxonomy" id="303"/>
    <lineage>
        <taxon>Bacteria</taxon>
        <taxon>Pseudomonadati</taxon>
        <taxon>Pseudomonadota</taxon>
        <taxon>Gammaproteobacteria</taxon>
        <taxon>Pseudomonadales</taxon>
        <taxon>Pseudomonadaceae</taxon>
        <taxon>Pseudomonas</taxon>
    </lineage>
</organism>
<gene>
    <name evidence="6" type="ORF">A3L25_015505</name>
</gene>
<dbReference type="GO" id="GO:0004565">
    <property type="term" value="F:beta-galactosidase activity"/>
    <property type="evidence" value="ECO:0007669"/>
    <property type="project" value="InterPro"/>
</dbReference>
<evidence type="ECO:0000259" key="4">
    <source>
        <dbReference type="Pfam" id="PF02449"/>
    </source>
</evidence>
<dbReference type="Pfam" id="PF02449">
    <property type="entry name" value="Glyco_hydro_42"/>
    <property type="match status" value="1"/>
</dbReference>
<accession>A0AAP9N5B7</accession>
<dbReference type="AlphaFoldDB" id="A0AAP9N5B7"/>
<keyword evidence="1" id="KW-0378">Hydrolase</keyword>
<dbReference type="EMBL" id="CP050951">
    <property type="protein sequence ID" value="QJQ13577.1"/>
    <property type="molecule type" value="Genomic_DNA"/>
</dbReference>
<reference evidence="6 7" key="1">
    <citation type="submission" date="2016-04" db="EMBL/GenBank/DDBJ databases">
        <authorList>
            <person name="Qiu J."/>
        </authorList>
    </citation>
    <scope>NUCLEOTIDE SEQUENCE [LARGE SCALE GENOMIC DNA]</scope>
    <source>
        <strain evidence="6 7">JQ581</strain>
    </source>
</reference>
<evidence type="ECO:0000256" key="3">
    <source>
        <dbReference type="SAM" id="MobiDB-lite"/>
    </source>
</evidence>
<evidence type="ECO:0000256" key="1">
    <source>
        <dbReference type="ARBA" id="ARBA00022801"/>
    </source>
</evidence>
<dbReference type="Gene3D" id="3.20.20.80">
    <property type="entry name" value="Glycosidases"/>
    <property type="match status" value="1"/>
</dbReference>
<dbReference type="GO" id="GO:0005975">
    <property type="term" value="P:carbohydrate metabolic process"/>
    <property type="evidence" value="ECO:0007669"/>
    <property type="project" value="InterPro"/>
</dbReference>
<dbReference type="Proteomes" id="UP000076857">
    <property type="component" value="Chromosome"/>
</dbReference>
<feature type="region of interest" description="Disordered" evidence="3">
    <location>
        <begin position="447"/>
        <end position="472"/>
    </location>
</feature>
<dbReference type="SUPFAM" id="SSF51445">
    <property type="entry name" value="(Trans)glycosidases"/>
    <property type="match status" value="1"/>
</dbReference>
<reference evidence="6 7" key="2">
    <citation type="submission" date="2020-04" db="EMBL/GenBank/DDBJ databases">
        <title>Complete genome sequence of Pseudomonas putida strain JQ581.</title>
        <authorList>
            <person name="Mu Y."/>
        </authorList>
    </citation>
    <scope>NUCLEOTIDE SEQUENCE [LARGE SCALE GENOMIC DNA]</scope>
    <source>
        <strain evidence="6 7">JQ581</strain>
    </source>
</reference>
<dbReference type="GO" id="GO:0009341">
    <property type="term" value="C:beta-galactosidase complex"/>
    <property type="evidence" value="ECO:0007669"/>
    <property type="project" value="InterPro"/>
</dbReference>
<evidence type="ECO:0000256" key="2">
    <source>
        <dbReference type="ARBA" id="ARBA00023295"/>
    </source>
</evidence>
<dbReference type="InterPro" id="IPR017853">
    <property type="entry name" value="GH"/>
</dbReference>
<evidence type="ECO:0000313" key="6">
    <source>
        <dbReference type="EMBL" id="QJQ13577.1"/>
    </source>
</evidence>
<sequence>MAATLGLGSAYAKDSPAPEVRRNNGLLQLMVDDRPYIALAGEVHNSSASNTQYMKATWDKMEALNVNTAIIPIYWELTEPEEGRFDFALIKDHLAQAQARGMRIVLLWFGSKKNARSTYAPDWVRADPKRFPRTVIGSPGLQQKQGELPVLSIFSQSTLDADANAFAQVLKFLATHDKQHTVIAVQVQNETGLLGDSRERSPEAEEAWKREVPSELMAHLEHNKQALSPFIKEAWAKQGYRTTGTWPEVFGDDMRGDEIFMAWHQARSVDTVAAAGKKQLPLPMYANAWLGPQAPQDSAGTYPSGGPVPQVMDIWTAAAPQLDWLSPDIYVDDFDAWASQYTTSDNVLFVPEARFIVGNFFKTIGLYRGVGFSPFGIEDGFLGNEIAEVYGLLGPMTEVIARAQADNKIRGFALEPTSQEQFTFDNYTITVKGQHESLLTKLRDMGVPPPVDRRAKKQQADSSVAPDSSDLRPSGLIIETGSDEFLIVGRDLYLEFKPKQGSQESVEISRVEEGSFQAGKWVVGRVLNGDQRLRLVPPDRFGIAKIKLIRH</sequence>
<dbReference type="InterPro" id="IPR013529">
    <property type="entry name" value="Glyco_hydro_42_N"/>
</dbReference>
<protein>
    <submittedName>
        <fullName evidence="6">DUF5597 domain-containing protein</fullName>
    </submittedName>
</protein>
<evidence type="ECO:0000313" key="7">
    <source>
        <dbReference type="Proteomes" id="UP000076857"/>
    </source>
</evidence>
<keyword evidence="2" id="KW-0326">Glycosidase</keyword>
<feature type="domain" description="DUF5597" evidence="5">
    <location>
        <begin position="387"/>
        <end position="532"/>
    </location>
</feature>
<feature type="domain" description="Glycoside hydrolase family 42 N-terminal" evidence="4">
    <location>
        <begin position="53"/>
        <end position="241"/>
    </location>
</feature>
<evidence type="ECO:0000259" key="5">
    <source>
        <dbReference type="Pfam" id="PF18120"/>
    </source>
</evidence>
<dbReference type="InterPro" id="IPR040719">
    <property type="entry name" value="DUF5597"/>
</dbReference>
<dbReference type="Pfam" id="PF18120">
    <property type="entry name" value="DUF5597"/>
    <property type="match status" value="1"/>
</dbReference>